<feature type="repeat" description="PPR" evidence="3">
    <location>
        <begin position="43"/>
        <end position="77"/>
    </location>
</feature>
<dbReference type="PANTHER" id="PTHR47936">
    <property type="entry name" value="PPR_LONG DOMAIN-CONTAINING PROTEIN"/>
    <property type="match status" value="1"/>
</dbReference>
<evidence type="ECO:0008006" key="6">
    <source>
        <dbReference type="Google" id="ProtNLM"/>
    </source>
</evidence>
<dbReference type="EMBL" id="SDMP01000015">
    <property type="protein sequence ID" value="RYR07833.1"/>
    <property type="molecule type" value="Genomic_DNA"/>
</dbReference>
<dbReference type="InterPro" id="IPR011990">
    <property type="entry name" value="TPR-like_helical_dom_sf"/>
</dbReference>
<evidence type="ECO:0000256" key="3">
    <source>
        <dbReference type="PROSITE-ProRule" id="PRU00708"/>
    </source>
</evidence>
<evidence type="ECO:0000256" key="1">
    <source>
        <dbReference type="ARBA" id="ARBA00007626"/>
    </source>
</evidence>
<sequence length="195" mass="22395">MKNMYHSSVNSVSVGSENFGNAITSIPLIFVHLNMCRKNLVPNTVTYNTLIDGLGKSKRFSRPLELFIEMHDKGQPSSIFIYNFLIDALCKNRQLDKALNSYINSLYAGAEDFGNAMTSLSLRLQPKQNRFRSSTHQDAVFFMLKHVMTLDVKTQDIACEEKIEDMEKKKKKMKEAMILMTFPLRHDERLEVAVH</sequence>
<comment type="similarity">
    <text evidence="1">Belongs to the PPR family. P subfamily.</text>
</comment>
<evidence type="ECO:0000313" key="5">
    <source>
        <dbReference type="Proteomes" id="UP000289738"/>
    </source>
</evidence>
<organism evidence="4 5">
    <name type="scientific">Arachis hypogaea</name>
    <name type="common">Peanut</name>
    <dbReference type="NCBI Taxonomy" id="3818"/>
    <lineage>
        <taxon>Eukaryota</taxon>
        <taxon>Viridiplantae</taxon>
        <taxon>Streptophyta</taxon>
        <taxon>Embryophyta</taxon>
        <taxon>Tracheophyta</taxon>
        <taxon>Spermatophyta</taxon>
        <taxon>Magnoliopsida</taxon>
        <taxon>eudicotyledons</taxon>
        <taxon>Gunneridae</taxon>
        <taxon>Pentapetalae</taxon>
        <taxon>rosids</taxon>
        <taxon>fabids</taxon>
        <taxon>Fabales</taxon>
        <taxon>Fabaceae</taxon>
        <taxon>Papilionoideae</taxon>
        <taxon>50 kb inversion clade</taxon>
        <taxon>dalbergioids sensu lato</taxon>
        <taxon>Dalbergieae</taxon>
        <taxon>Pterocarpus clade</taxon>
        <taxon>Arachis</taxon>
    </lineage>
</organism>
<name>A0A444Z0V6_ARAHY</name>
<evidence type="ECO:0000313" key="4">
    <source>
        <dbReference type="EMBL" id="RYR07833.1"/>
    </source>
</evidence>
<keyword evidence="2" id="KW-0677">Repeat</keyword>
<protein>
    <recommendedName>
        <fullName evidence="6">Pentatricopeptide repeat-containing protein</fullName>
    </recommendedName>
</protein>
<keyword evidence="5" id="KW-1185">Reference proteome</keyword>
<reference evidence="4 5" key="1">
    <citation type="submission" date="2019-01" db="EMBL/GenBank/DDBJ databases">
        <title>Sequencing of cultivated peanut Arachis hypogaea provides insights into genome evolution and oil improvement.</title>
        <authorList>
            <person name="Chen X."/>
        </authorList>
    </citation>
    <scope>NUCLEOTIDE SEQUENCE [LARGE SCALE GENOMIC DNA]</scope>
    <source>
        <strain evidence="5">cv. Fuhuasheng</strain>
        <tissue evidence="4">Leaves</tissue>
    </source>
</reference>
<dbReference type="InterPro" id="IPR002885">
    <property type="entry name" value="PPR_rpt"/>
</dbReference>
<proteinExistence type="inferred from homology"/>
<dbReference type="Gramene" id="arahy.Tifrunner.gnm2.ann2.Ah15g423400.1">
    <property type="protein sequence ID" value="arahy.Tifrunner.gnm2.ann2.Ah15g423400.1-CDS"/>
    <property type="gene ID" value="arahy.Tifrunner.gnm2.ann2.Ah15g423400"/>
</dbReference>
<gene>
    <name evidence="4" type="ORF">Ahy_B05g075297</name>
</gene>
<dbReference type="AlphaFoldDB" id="A0A444Z0V6"/>
<dbReference type="Pfam" id="PF13041">
    <property type="entry name" value="PPR_2"/>
    <property type="match status" value="1"/>
</dbReference>
<dbReference type="NCBIfam" id="TIGR00756">
    <property type="entry name" value="PPR"/>
    <property type="match status" value="2"/>
</dbReference>
<evidence type="ECO:0000256" key="2">
    <source>
        <dbReference type="ARBA" id="ARBA00022737"/>
    </source>
</evidence>
<dbReference type="Proteomes" id="UP000289738">
    <property type="component" value="Chromosome B05"/>
</dbReference>
<comment type="caution">
    <text evidence="4">The sequence shown here is derived from an EMBL/GenBank/DDBJ whole genome shotgun (WGS) entry which is preliminary data.</text>
</comment>
<dbReference type="PROSITE" id="PS51375">
    <property type="entry name" value="PPR"/>
    <property type="match status" value="1"/>
</dbReference>
<dbReference type="PANTHER" id="PTHR47936:SF1">
    <property type="entry name" value="PENTATRICOPEPTIDE REPEAT-CONTAINING PROTEIN GUN1, CHLOROPLASTIC"/>
    <property type="match status" value="1"/>
</dbReference>
<accession>A0A444Z0V6</accession>
<dbReference type="Gene3D" id="1.25.40.10">
    <property type="entry name" value="Tetratricopeptide repeat domain"/>
    <property type="match status" value="1"/>
</dbReference>
<dbReference type="SMR" id="A0A444Z0V6"/>